<dbReference type="Pfam" id="PF01841">
    <property type="entry name" value="Transglut_core"/>
    <property type="match status" value="1"/>
</dbReference>
<feature type="compositionally biased region" description="Basic and acidic residues" evidence="1">
    <location>
        <begin position="18"/>
        <end position="28"/>
    </location>
</feature>
<dbReference type="SUPFAM" id="SSF54001">
    <property type="entry name" value="Cysteine proteinases"/>
    <property type="match status" value="1"/>
</dbReference>
<evidence type="ECO:0000313" key="5">
    <source>
        <dbReference type="Proteomes" id="UP000249324"/>
    </source>
</evidence>
<dbReference type="PANTHER" id="PTHR42736:SF1">
    <property type="entry name" value="PROTEIN-GLUTAMINE GAMMA-GLUTAMYLTRANSFERASE"/>
    <property type="match status" value="1"/>
</dbReference>
<dbReference type="InterPro" id="IPR038765">
    <property type="entry name" value="Papain-like_cys_pep_sf"/>
</dbReference>
<reference evidence="4 5" key="1">
    <citation type="journal article" date="2021" name="BMC Genomics">
        <title>Genome-resolved metagenome and metatranscriptome analyses of thermophilic composting reveal key bacterial players and their metabolic interactions.</title>
        <authorList>
            <person name="Braga L.P.P."/>
            <person name="Pereira R.V."/>
            <person name="Martins L.F."/>
            <person name="Moura L.M.S."/>
            <person name="Sanchez F.B."/>
            <person name="Patane J.S.L."/>
            <person name="da Silva A.M."/>
            <person name="Setubal J.C."/>
        </authorList>
    </citation>
    <scope>NUCLEOTIDE SEQUENCE [LARGE SCALE GENOMIC DNA]</scope>
    <source>
        <strain evidence="4">ZC4RG45</strain>
    </source>
</reference>
<dbReference type="EMBL" id="QGUI02000068">
    <property type="protein sequence ID" value="MFO7192042.1"/>
    <property type="molecule type" value="Genomic_DNA"/>
</dbReference>
<feature type="compositionally biased region" description="Pro residues" evidence="1">
    <location>
        <begin position="1"/>
        <end position="17"/>
    </location>
</feature>
<comment type="caution">
    <text evidence="4">The sequence shown here is derived from an EMBL/GenBank/DDBJ whole genome shotgun (WGS) entry which is preliminary data.</text>
</comment>
<feature type="region of interest" description="Disordered" evidence="1">
    <location>
        <begin position="1"/>
        <end position="31"/>
    </location>
</feature>
<dbReference type="Pfam" id="PF13559">
    <property type="entry name" value="DUF4129"/>
    <property type="match status" value="1"/>
</dbReference>
<keyword evidence="2" id="KW-0812">Transmembrane</keyword>
<dbReference type="InterPro" id="IPR052901">
    <property type="entry name" value="Bact_TGase-like"/>
</dbReference>
<dbReference type="PANTHER" id="PTHR42736">
    <property type="entry name" value="PROTEIN-GLUTAMINE GAMMA-GLUTAMYLTRANSFERASE"/>
    <property type="match status" value="1"/>
</dbReference>
<accession>A0ABD6FDS6</accession>
<feature type="transmembrane region" description="Helical" evidence="2">
    <location>
        <begin position="147"/>
        <end position="168"/>
    </location>
</feature>
<feature type="domain" description="Transglutaminase-like" evidence="3">
    <location>
        <begin position="500"/>
        <end position="570"/>
    </location>
</feature>
<feature type="transmembrane region" description="Helical" evidence="2">
    <location>
        <begin position="681"/>
        <end position="704"/>
    </location>
</feature>
<evidence type="ECO:0000313" key="4">
    <source>
        <dbReference type="EMBL" id="MFO7192042.1"/>
    </source>
</evidence>
<evidence type="ECO:0000259" key="3">
    <source>
        <dbReference type="SMART" id="SM00460"/>
    </source>
</evidence>
<protein>
    <submittedName>
        <fullName evidence="4">DUF3488 and transglutaminase-like domain-containing protein</fullName>
    </submittedName>
</protein>
<dbReference type="Gene3D" id="3.10.620.30">
    <property type="match status" value="1"/>
</dbReference>
<gene>
    <name evidence="4" type="ORF">DIU77_007345</name>
</gene>
<feature type="transmembrane region" description="Helical" evidence="2">
    <location>
        <begin position="67"/>
        <end position="85"/>
    </location>
</feature>
<keyword evidence="2" id="KW-0472">Membrane</keyword>
<dbReference type="InterPro" id="IPR025403">
    <property type="entry name" value="TgpA-like_C"/>
</dbReference>
<dbReference type="InterPro" id="IPR002931">
    <property type="entry name" value="Transglutaminase-like"/>
</dbReference>
<dbReference type="Proteomes" id="UP000249324">
    <property type="component" value="Unassembled WGS sequence"/>
</dbReference>
<dbReference type="InterPro" id="IPR021878">
    <property type="entry name" value="TgpA_N"/>
</dbReference>
<dbReference type="AlphaFoldDB" id="A0ABD6FDS6"/>
<feature type="transmembrane region" description="Helical" evidence="2">
    <location>
        <begin position="35"/>
        <end position="61"/>
    </location>
</feature>
<sequence length="847" mass="90838">MTTYAPPPARPSGPPPPRDTRPPSREPTHSLPGHAAWTGSIVAPVAAGAATLCAATALTGVIRGAEWFGHAMVAVVLVGCTGLAMRSIRAPALAVSFAQLVALLLLITGLYTSHGILGIIPGRSAFADLNRVLTDAGELIRESAPPVHGTVGILCLVTIGIGLVAVVVEALAVSLAAPAAAGLVLLCLYAVPASLADEMLPWWSFVLGAAAFAVLIAVEGNHRHRQWRGRGTTQQRSAARSALPAAVVAAALSLGLLAGATLTGIGTVGQLPFMHGGGSSSYSGGLGLRPMTELQGLLTDQGSTEIFRVEGLGDDERLMRAFTLDTYEPNLGWKLHDGEMPHGVPANAPLPRAPGDSAKTLRTVHINPVNWRDVWLPIIGHPRRITGIGDQWIYDEISGAVYAERAQRPKPYVLMTSLHQPTAEELRTAQLAADEVAPIYTELPELDPRVRDLTRRLVAGKYRPFDKAKAIWSYFIESGEFTYDVQTDDATGSDALTHFLLVGKRGFCAQFASAMAVMVRSEGIPARVAVGFTPGTKQGSYRSITTRDAHAWVEVYLGKEFGWVVFDPTPLAGGRGITPEYLQQQTSSSSSNVDPTTEPSPEPSAAPTSAPLPEDEQPDQPDTVQDQQVGLATAPGWARWSTVVVVLLAAAATGLGVMVARRTSQLRKEITRRELDEADQRLSAVGRWLPLAAAGGWLVSLGLLGWIVSWWLALLLMLVAGVASAPLVWRTVSRNRRLHELTVNRAQAPHAAWRELLDECADRGYPVGRAETVRETARKLADRFNLDTEGRAHLRVVVSTLERSWYGPQPEVDAEFVAAFEGLREAIHRNAPLALKDRIMPGSVVKR</sequence>
<feature type="transmembrane region" description="Helical" evidence="2">
    <location>
        <begin position="202"/>
        <end position="221"/>
    </location>
</feature>
<name>A0ABD6FDS6_9PSEU</name>
<evidence type="ECO:0000256" key="1">
    <source>
        <dbReference type="SAM" id="MobiDB-lite"/>
    </source>
</evidence>
<feature type="transmembrane region" description="Helical" evidence="2">
    <location>
        <begin position="637"/>
        <end position="660"/>
    </location>
</feature>
<feature type="transmembrane region" description="Helical" evidence="2">
    <location>
        <begin position="175"/>
        <end position="196"/>
    </location>
</feature>
<feature type="transmembrane region" description="Helical" evidence="2">
    <location>
        <begin position="242"/>
        <end position="265"/>
    </location>
</feature>
<feature type="region of interest" description="Disordered" evidence="1">
    <location>
        <begin position="583"/>
        <end position="628"/>
    </location>
</feature>
<dbReference type="SMART" id="SM00460">
    <property type="entry name" value="TGc"/>
    <property type="match status" value="1"/>
</dbReference>
<organism evidence="4 5">
    <name type="scientific">Thermocrispum agreste</name>
    <dbReference type="NCBI Taxonomy" id="37925"/>
    <lineage>
        <taxon>Bacteria</taxon>
        <taxon>Bacillati</taxon>
        <taxon>Actinomycetota</taxon>
        <taxon>Actinomycetes</taxon>
        <taxon>Pseudonocardiales</taxon>
        <taxon>Pseudonocardiaceae</taxon>
        <taxon>Thermocrispum</taxon>
    </lineage>
</organism>
<keyword evidence="2" id="KW-1133">Transmembrane helix</keyword>
<feature type="transmembrane region" description="Helical" evidence="2">
    <location>
        <begin position="710"/>
        <end position="729"/>
    </location>
</feature>
<proteinExistence type="predicted"/>
<evidence type="ECO:0000256" key="2">
    <source>
        <dbReference type="SAM" id="Phobius"/>
    </source>
</evidence>
<feature type="transmembrane region" description="Helical" evidence="2">
    <location>
        <begin position="92"/>
        <end position="111"/>
    </location>
</feature>
<dbReference type="Pfam" id="PF11992">
    <property type="entry name" value="TgpA_N"/>
    <property type="match status" value="1"/>
</dbReference>
<feature type="compositionally biased region" description="Polar residues" evidence="1">
    <location>
        <begin position="583"/>
        <end position="594"/>
    </location>
</feature>